<keyword evidence="2" id="KW-0812">Transmembrane</keyword>
<organism evidence="3 4">
    <name type="scientific">Enterococcus florum</name>
    <dbReference type="NCBI Taxonomy" id="2480627"/>
    <lineage>
        <taxon>Bacteria</taxon>
        <taxon>Bacillati</taxon>
        <taxon>Bacillota</taxon>
        <taxon>Bacilli</taxon>
        <taxon>Lactobacillales</taxon>
        <taxon>Enterococcaceae</taxon>
        <taxon>Enterococcus</taxon>
    </lineage>
</organism>
<comment type="caution">
    <text evidence="3">The sequence shown here is derived from an EMBL/GenBank/DDBJ whole genome shotgun (WGS) entry which is preliminary data.</text>
</comment>
<protein>
    <submittedName>
        <fullName evidence="3">Uncharacterized protein</fullName>
    </submittedName>
</protein>
<reference evidence="4" key="1">
    <citation type="submission" date="2019-02" db="EMBL/GenBank/DDBJ databases">
        <title>Draft genome sequence of Enterococcus sp. Gos25-1.</title>
        <authorList>
            <person name="Tanaka N."/>
            <person name="Shiwa Y."/>
            <person name="Fujita N."/>
        </authorList>
    </citation>
    <scope>NUCLEOTIDE SEQUENCE [LARGE SCALE GENOMIC DNA]</scope>
    <source>
        <strain evidence="4">Gos25-1</strain>
    </source>
</reference>
<keyword evidence="4" id="KW-1185">Reference proteome</keyword>
<keyword evidence="2" id="KW-0472">Membrane</keyword>
<name>A0A4V0WQ05_9ENTE</name>
<feature type="transmembrane region" description="Helical" evidence="2">
    <location>
        <begin position="45"/>
        <end position="63"/>
    </location>
</feature>
<accession>A0A4V0WQ05</accession>
<gene>
    <name evidence="3" type="ORF">NRIC_35700</name>
</gene>
<evidence type="ECO:0000313" key="3">
    <source>
        <dbReference type="EMBL" id="GCF95679.1"/>
    </source>
</evidence>
<feature type="transmembrane region" description="Helical" evidence="2">
    <location>
        <begin position="12"/>
        <end position="33"/>
    </location>
</feature>
<feature type="region of interest" description="Disordered" evidence="1">
    <location>
        <begin position="84"/>
        <end position="114"/>
    </location>
</feature>
<evidence type="ECO:0000256" key="1">
    <source>
        <dbReference type="SAM" id="MobiDB-lite"/>
    </source>
</evidence>
<dbReference type="EMBL" id="BJCC01000036">
    <property type="protein sequence ID" value="GCF95679.1"/>
    <property type="molecule type" value="Genomic_DNA"/>
</dbReference>
<proteinExistence type="predicted"/>
<dbReference type="RefSeq" id="WP_146624054.1">
    <property type="nucleotide sequence ID" value="NZ_BJCC01000036.1"/>
</dbReference>
<dbReference type="Proteomes" id="UP000290567">
    <property type="component" value="Unassembled WGS sequence"/>
</dbReference>
<sequence length="114" mass="13793">MKKIQDQIEFYTFFHRLYLMLSFVILSVFAFLAGRSYFTKIRESVTMIDLSLVLILFLLAAYLRINALHYHSIAIQLRMRQEEQLRTMQKKQPQKPRSHIMNPQPRHPEKRMPR</sequence>
<dbReference type="AlphaFoldDB" id="A0A4V0WQ05"/>
<feature type="compositionally biased region" description="Basic residues" evidence="1">
    <location>
        <begin position="88"/>
        <end position="98"/>
    </location>
</feature>
<evidence type="ECO:0000313" key="4">
    <source>
        <dbReference type="Proteomes" id="UP000290567"/>
    </source>
</evidence>
<keyword evidence="2" id="KW-1133">Transmembrane helix</keyword>
<evidence type="ECO:0000256" key="2">
    <source>
        <dbReference type="SAM" id="Phobius"/>
    </source>
</evidence>